<sequence>MKQAQPSKFDENAHTRGLRAFQYELLTAASVAAADGFEGVARAFLCLAESGSVKPNSAFEETVDRRPKNAP</sequence>
<proteinExistence type="predicted"/>
<protein>
    <submittedName>
        <fullName evidence="1">Uncharacterized protein</fullName>
    </submittedName>
</protein>
<gene>
    <name evidence="1" type="ORF">CEW89_00565</name>
</gene>
<dbReference type="EMBL" id="CP022196">
    <property type="protein sequence ID" value="ATG46192.1"/>
    <property type="molecule type" value="Genomic_DNA"/>
</dbReference>
<organism evidence="1 2">
    <name type="scientific">Celeribacter ethanolicus</name>
    <dbReference type="NCBI Taxonomy" id="1758178"/>
    <lineage>
        <taxon>Bacteria</taxon>
        <taxon>Pseudomonadati</taxon>
        <taxon>Pseudomonadota</taxon>
        <taxon>Alphaproteobacteria</taxon>
        <taxon>Rhodobacterales</taxon>
        <taxon>Roseobacteraceae</taxon>
        <taxon>Celeribacter</taxon>
    </lineage>
</organism>
<name>A0A291G814_9RHOB</name>
<accession>A0A291G814</accession>
<dbReference type="Proteomes" id="UP000217935">
    <property type="component" value="Chromosome"/>
</dbReference>
<keyword evidence="2" id="KW-1185">Reference proteome</keyword>
<dbReference type="KEGG" id="ceh:CEW89_00565"/>
<reference evidence="1 2" key="1">
    <citation type="submission" date="2017-06" db="EMBL/GenBank/DDBJ databases">
        <title>Celeribacter sp. TSPH2 complete genome sequence.</title>
        <authorList>
            <person name="Woo J.-H."/>
            <person name="Kim H.-S."/>
        </authorList>
    </citation>
    <scope>NUCLEOTIDE SEQUENCE [LARGE SCALE GENOMIC DNA]</scope>
    <source>
        <strain evidence="1 2">TSPH2</strain>
    </source>
</reference>
<evidence type="ECO:0000313" key="2">
    <source>
        <dbReference type="Proteomes" id="UP000217935"/>
    </source>
</evidence>
<dbReference type="RefSeq" id="WP_096804514.1">
    <property type="nucleotide sequence ID" value="NZ_CP022196.1"/>
</dbReference>
<evidence type="ECO:0000313" key="1">
    <source>
        <dbReference type="EMBL" id="ATG46192.1"/>
    </source>
</evidence>
<dbReference type="AlphaFoldDB" id="A0A291G814"/>